<dbReference type="Proteomes" id="UP001218188">
    <property type="component" value="Unassembled WGS sequence"/>
</dbReference>
<organism evidence="2 3">
    <name type="scientific">Mycena alexandri</name>
    <dbReference type="NCBI Taxonomy" id="1745969"/>
    <lineage>
        <taxon>Eukaryota</taxon>
        <taxon>Fungi</taxon>
        <taxon>Dikarya</taxon>
        <taxon>Basidiomycota</taxon>
        <taxon>Agaricomycotina</taxon>
        <taxon>Agaricomycetes</taxon>
        <taxon>Agaricomycetidae</taxon>
        <taxon>Agaricales</taxon>
        <taxon>Marasmiineae</taxon>
        <taxon>Mycenaceae</taxon>
        <taxon>Mycena</taxon>
    </lineage>
</organism>
<reference evidence="2" key="1">
    <citation type="submission" date="2023-03" db="EMBL/GenBank/DDBJ databases">
        <title>Massive genome expansion in bonnet fungi (Mycena s.s.) driven by repeated elements and novel gene families across ecological guilds.</title>
        <authorList>
            <consortium name="Lawrence Berkeley National Laboratory"/>
            <person name="Harder C.B."/>
            <person name="Miyauchi S."/>
            <person name="Viragh M."/>
            <person name="Kuo A."/>
            <person name="Thoen E."/>
            <person name="Andreopoulos B."/>
            <person name="Lu D."/>
            <person name="Skrede I."/>
            <person name="Drula E."/>
            <person name="Henrissat B."/>
            <person name="Morin E."/>
            <person name="Kohler A."/>
            <person name="Barry K."/>
            <person name="LaButti K."/>
            <person name="Morin E."/>
            <person name="Salamov A."/>
            <person name="Lipzen A."/>
            <person name="Mereny Z."/>
            <person name="Hegedus B."/>
            <person name="Baldrian P."/>
            <person name="Stursova M."/>
            <person name="Weitz H."/>
            <person name="Taylor A."/>
            <person name="Grigoriev I.V."/>
            <person name="Nagy L.G."/>
            <person name="Martin F."/>
            <person name="Kauserud H."/>
        </authorList>
    </citation>
    <scope>NUCLEOTIDE SEQUENCE</scope>
    <source>
        <strain evidence="2">CBHHK200</strain>
    </source>
</reference>
<dbReference type="InterPro" id="IPR032675">
    <property type="entry name" value="LRR_dom_sf"/>
</dbReference>
<protein>
    <recommendedName>
        <fullName evidence="4">F-box domain-containing protein</fullName>
    </recommendedName>
</protein>
<dbReference type="InterPro" id="IPR036047">
    <property type="entry name" value="F-box-like_dom_sf"/>
</dbReference>
<feature type="compositionally biased region" description="Polar residues" evidence="1">
    <location>
        <begin position="437"/>
        <end position="451"/>
    </location>
</feature>
<feature type="region of interest" description="Disordered" evidence="1">
    <location>
        <begin position="431"/>
        <end position="451"/>
    </location>
</feature>
<gene>
    <name evidence="2" type="ORF">C8F04DRAFT_1142323</name>
</gene>
<dbReference type="PANTHER" id="PTHR38926">
    <property type="entry name" value="F-BOX DOMAIN CONTAINING PROTEIN, EXPRESSED"/>
    <property type="match status" value="1"/>
</dbReference>
<dbReference type="Gene3D" id="3.80.10.10">
    <property type="entry name" value="Ribonuclease Inhibitor"/>
    <property type="match status" value="1"/>
</dbReference>
<evidence type="ECO:0000313" key="3">
    <source>
        <dbReference type="Proteomes" id="UP001218188"/>
    </source>
</evidence>
<comment type="caution">
    <text evidence="2">The sequence shown here is derived from an EMBL/GenBank/DDBJ whole genome shotgun (WGS) entry which is preliminary data.</text>
</comment>
<name>A0AAD6S4Y0_9AGAR</name>
<dbReference type="EMBL" id="JARJCM010000247">
    <property type="protein sequence ID" value="KAJ7020910.1"/>
    <property type="molecule type" value="Genomic_DNA"/>
</dbReference>
<dbReference type="PANTHER" id="PTHR38926:SF5">
    <property type="entry name" value="F-BOX AND LEUCINE-RICH REPEAT PROTEIN 6"/>
    <property type="match status" value="1"/>
</dbReference>
<dbReference type="AlphaFoldDB" id="A0AAD6S4Y0"/>
<evidence type="ECO:0000313" key="2">
    <source>
        <dbReference type="EMBL" id="KAJ7020910.1"/>
    </source>
</evidence>
<dbReference type="SUPFAM" id="SSF52047">
    <property type="entry name" value="RNI-like"/>
    <property type="match status" value="1"/>
</dbReference>
<evidence type="ECO:0000256" key="1">
    <source>
        <dbReference type="SAM" id="MobiDB-lite"/>
    </source>
</evidence>
<proteinExistence type="predicted"/>
<keyword evidence="3" id="KW-1185">Reference proteome</keyword>
<accession>A0AAD6S4Y0</accession>
<evidence type="ECO:0008006" key="4">
    <source>
        <dbReference type="Google" id="ProtNLM"/>
    </source>
</evidence>
<sequence length="451" mass="50642">MEATPALSEPESTPQGIHSLPLELICAIFSLFHTSSTRKAQKTAPVHTLTRVCRFWRGISQGLPELWTDIRIFHCRPGHPNMLGEYLRRSNFLPIDILLQVSSDVAANQMAEFWSAILGIWAVSARWRTLHIITTAKNFSAIKYNVRRKDAPLLESLELRVSESQSSYQPSLSFGSMPMLRSLVVHEIAPQLSDTAEFVGQLETLDLFGASTCTHLVVDLAQHFEDSSQDTQVIPRLRHLSLRSGLPSLYGAFGVAFKSYISFLTTLRMGNFRDHNFQTLCSLLSTPFLEELTLHDLTHACWATFTGTLRDQRLTFPALRTLKLTSITQCSFHRHLLDAFPALEHLSLLDTASPTFFSALSKPESPSYPILWPHLRSLALDNADYRALCIVVEARSAMGHSVDILEVDTPQFIDAVSLQWLQKHVKTLKRNPRRPLDSTTSVLDATSLAHS</sequence>
<dbReference type="SUPFAM" id="SSF81383">
    <property type="entry name" value="F-box domain"/>
    <property type="match status" value="1"/>
</dbReference>